<comment type="caution">
    <text evidence="1">The sequence shown here is derived from an EMBL/GenBank/DDBJ whole genome shotgun (WGS) entry which is preliminary data.</text>
</comment>
<sequence length="49" mass="5462">MLEHEEIFSSAARLDRSLALKAQDYREHLRRAEARTQPIVAAAPEVSAG</sequence>
<evidence type="ECO:0000313" key="1">
    <source>
        <dbReference type="EMBL" id="MFC5173174.1"/>
    </source>
</evidence>
<accession>A0ABW0B7D7</accession>
<dbReference type="Proteomes" id="UP001596208">
    <property type="component" value="Unassembled WGS sequence"/>
</dbReference>
<evidence type="ECO:0000313" key="2">
    <source>
        <dbReference type="Proteomes" id="UP001596208"/>
    </source>
</evidence>
<proteinExistence type="predicted"/>
<reference evidence="2" key="1">
    <citation type="journal article" date="2019" name="Int. J. Syst. Evol. Microbiol.">
        <title>The Global Catalogue of Microorganisms (GCM) 10K type strain sequencing project: providing services to taxonomists for standard genome sequencing and annotation.</title>
        <authorList>
            <consortium name="The Broad Institute Genomics Platform"/>
            <consortium name="The Broad Institute Genome Sequencing Center for Infectious Disease"/>
            <person name="Wu L."/>
            <person name="Ma J."/>
        </authorList>
    </citation>
    <scope>NUCLEOTIDE SEQUENCE [LARGE SCALE GENOMIC DNA]</scope>
    <source>
        <strain evidence="2">CGMCC 4.1721</strain>
    </source>
</reference>
<keyword evidence="2" id="KW-1185">Reference proteome</keyword>
<protein>
    <submittedName>
        <fullName evidence="1">Uncharacterized protein</fullName>
    </submittedName>
</protein>
<dbReference type="RefSeq" id="WP_208604856.1">
    <property type="nucleotide sequence ID" value="NZ_JBHSKI010000009.1"/>
</dbReference>
<dbReference type="EMBL" id="JBHSKI010000009">
    <property type="protein sequence ID" value="MFC5173174.1"/>
    <property type="molecule type" value="Genomic_DNA"/>
</dbReference>
<name>A0ABW0B7D7_9ACTN</name>
<organism evidence="1 2">
    <name type="scientific">Streptomyces mutomycini</name>
    <dbReference type="NCBI Taxonomy" id="284036"/>
    <lineage>
        <taxon>Bacteria</taxon>
        <taxon>Bacillati</taxon>
        <taxon>Actinomycetota</taxon>
        <taxon>Actinomycetes</taxon>
        <taxon>Kitasatosporales</taxon>
        <taxon>Streptomycetaceae</taxon>
        <taxon>Streptomyces</taxon>
    </lineage>
</organism>
<gene>
    <name evidence="1" type="ORF">ACFPRK_21655</name>
</gene>